<accession>A0A6C0IQ62</accession>
<dbReference type="EMBL" id="MN740228">
    <property type="protein sequence ID" value="QHT94635.1"/>
    <property type="molecule type" value="Genomic_DNA"/>
</dbReference>
<feature type="region of interest" description="Disordered" evidence="1">
    <location>
        <begin position="101"/>
        <end position="129"/>
    </location>
</feature>
<reference evidence="2" key="1">
    <citation type="journal article" date="2020" name="Nature">
        <title>Giant virus diversity and host interactions through global metagenomics.</title>
        <authorList>
            <person name="Schulz F."/>
            <person name="Roux S."/>
            <person name="Paez-Espino D."/>
            <person name="Jungbluth S."/>
            <person name="Walsh D.A."/>
            <person name="Denef V.J."/>
            <person name="McMahon K.D."/>
            <person name="Konstantinidis K.T."/>
            <person name="Eloe-Fadrosh E.A."/>
            <person name="Kyrpides N.C."/>
            <person name="Woyke T."/>
        </authorList>
    </citation>
    <scope>NUCLEOTIDE SEQUENCE</scope>
    <source>
        <strain evidence="2">GVMAG-M-3300024261-26</strain>
    </source>
</reference>
<sequence length="129" mass="14580">MYQTADIQRHLFNISEDSAKSGILVNDLLQMHARVRTPNDFEIPKFYEQFKDLAAPSGLIVGCTDNGLHQSGGCIGAQPKIDEDIISIKLFDKLFENVARNSSHRGGSHMTKKRTNRATRNKTKRSWFS</sequence>
<proteinExistence type="predicted"/>
<protein>
    <submittedName>
        <fullName evidence="2">Uncharacterized protein</fullName>
    </submittedName>
</protein>
<dbReference type="AlphaFoldDB" id="A0A6C0IQ62"/>
<organism evidence="2">
    <name type="scientific">viral metagenome</name>
    <dbReference type="NCBI Taxonomy" id="1070528"/>
    <lineage>
        <taxon>unclassified sequences</taxon>
        <taxon>metagenomes</taxon>
        <taxon>organismal metagenomes</taxon>
    </lineage>
</organism>
<feature type="compositionally biased region" description="Basic residues" evidence="1">
    <location>
        <begin position="102"/>
        <end position="129"/>
    </location>
</feature>
<evidence type="ECO:0000256" key="1">
    <source>
        <dbReference type="SAM" id="MobiDB-lite"/>
    </source>
</evidence>
<name>A0A6C0IQ62_9ZZZZ</name>
<evidence type="ECO:0000313" key="2">
    <source>
        <dbReference type="EMBL" id="QHT94635.1"/>
    </source>
</evidence>